<evidence type="ECO:0000256" key="8">
    <source>
        <dbReference type="ARBA" id="ARBA00022989"/>
    </source>
</evidence>
<evidence type="ECO:0000256" key="7">
    <source>
        <dbReference type="ARBA" id="ARBA00022777"/>
    </source>
</evidence>
<evidence type="ECO:0000256" key="6">
    <source>
        <dbReference type="ARBA" id="ARBA00022692"/>
    </source>
</evidence>
<keyword evidence="5" id="KW-0808">Transferase</keyword>
<evidence type="ECO:0000256" key="11">
    <source>
        <dbReference type="SAM" id="Phobius"/>
    </source>
</evidence>
<dbReference type="Pfam" id="PF02518">
    <property type="entry name" value="HATPase_c"/>
    <property type="match status" value="1"/>
</dbReference>
<dbReference type="SMART" id="SM00387">
    <property type="entry name" value="HATPase_c"/>
    <property type="match status" value="1"/>
</dbReference>
<feature type="transmembrane region" description="Helical" evidence="11">
    <location>
        <begin position="7"/>
        <end position="28"/>
    </location>
</feature>
<dbReference type="SUPFAM" id="SSF47384">
    <property type="entry name" value="Homodimeric domain of signal transducing histidine kinase"/>
    <property type="match status" value="1"/>
</dbReference>
<evidence type="ECO:0000313" key="14">
    <source>
        <dbReference type="EMBL" id="MCI1189694.1"/>
    </source>
</evidence>
<evidence type="ECO:0000256" key="5">
    <source>
        <dbReference type="ARBA" id="ARBA00022679"/>
    </source>
</evidence>
<keyword evidence="6 11" id="KW-0812">Transmembrane</keyword>
<dbReference type="CDD" id="cd00082">
    <property type="entry name" value="HisKA"/>
    <property type="match status" value="1"/>
</dbReference>
<dbReference type="GO" id="GO:0005886">
    <property type="term" value="C:plasma membrane"/>
    <property type="evidence" value="ECO:0007669"/>
    <property type="project" value="TreeGrafter"/>
</dbReference>
<dbReference type="InterPro" id="IPR003594">
    <property type="entry name" value="HATPase_dom"/>
</dbReference>
<evidence type="ECO:0000259" key="12">
    <source>
        <dbReference type="PROSITE" id="PS50109"/>
    </source>
</evidence>
<keyword evidence="7 14" id="KW-0418">Kinase</keyword>
<feature type="domain" description="Histidine kinase" evidence="12">
    <location>
        <begin position="239"/>
        <end position="457"/>
    </location>
</feature>
<accession>A0A9X1VIC4</accession>
<keyword evidence="8 11" id="KW-1133">Transmembrane helix</keyword>
<dbReference type="EC" id="2.7.13.3" evidence="3"/>
<proteinExistence type="predicted"/>
<keyword evidence="9" id="KW-0902">Two-component regulatory system</keyword>
<dbReference type="Gene3D" id="1.10.287.130">
    <property type="match status" value="1"/>
</dbReference>
<dbReference type="GO" id="GO:0000155">
    <property type="term" value="F:phosphorelay sensor kinase activity"/>
    <property type="evidence" value="ECO:0007669"/>
    <property type="project" value="InterPro"/>
</dbReference>
<comment type="subcellular location">
    <subcellularLocation>
        <location evidence="2">Membrane</location>
    </subcellularLocation>
</comment>
<evidence type="ECO:0000259" key="13">
    <source>
        <dbReference type="PROSITE" id="PS50885"/>
    </source>
</evidence>
<dbReference type="AlphaFoldDB" id="A0A9X1VIC4"/>
<dbReference type="SUPFAM" id="SSF55874">
    <property type="entry name" value="ATPase domain of HSP90 chaperone/DNA topoisomerase II/histidine kinase"/>
    <property type="match status" value="1"/>
</dbReference>
<dbReference type="Pfam" id="PF00512">
    <property type="entry name" value="HisKA"/>
    <property type="match status" value="1"/>
</dbReference>
<dbReference type="PANTHER" id="PTHR45436">
    <property type="entry name" value="SENSOR HISTIDINE KINASE YKOH"/>
    <property type="match status" value="1"/>
</dbReference>
<dbReference type="InterPro" id="IPR050428">
    <property type="entry name" value="TCS_sensor_his_kinase"/>
</dbReference>
<evidence type="ECO:0000256" key="9">
    <source>
        <dbReference type="ARBA" id="ARBA00023012"/>
    </source>
</evidence>
<keyword evidence="4" id="KW-0597">Phosphoprotein</keyword>
<evidence type="ECO:0000256" key="4">
    <source>
        <dbReference type="ARBA" id="ARBA00022553"/>
    </source>
</evidence>
<keyword evidence="10 11" id="KW-0472">Membrane</keyword>
<dbReference type="Gene3D" id="3.30.565.10">
    <property type="entry name" value="Histidine kinase-like ATPase, C-terminal domain"/>
    <property type="match status" value="1"/>
</dbReference>
<dbReference type="Proteomes" id="UP001139193">
    <property type="component" value="Unassembled WGS sequence"/>
</dbReference>
<dbReference type="InterPro" id="IPR003661">
    <property type="entry name" value="HisK_dim/P_dom"/>
</dbReference>
<dbReference type="CDD" id="cd00075">
    <property type="entry name" value="HATPase"/>
    <property type="match status" value="1"/>
</dbReference>
<dbReference type="InterPro" id="IPR003660">
    <property type="entry name" value="HAMP_dom"/>
</dbReference>
<dbReference type="PANTHER" id="PTHR45436:SF16">
    <property type="entry name" value="HISTIDINE KINASE"/>
    <property type="match status" value="1"/>
</dbReference>
<organism evidence="14 15">
    <name type="scientific">Hymenobacter cyanobacteriorum</name>
    <dbReference type="NCBI Taxonomy" id="2926463"/>
    <lineage>
        <taxon>Bacteria</taxon>
        <taxon>Pseudomonadati</taxon>
        <taxon>Bacteroidota</taxon>
        <taxon>Cytophagia</taxon>
        <taxon>Cytophagales</taxon>
        <taxon>Hymenobacteraceae</taxon>
        <taxon>Hymenobacter</taxon>
    </lineage>
</organism>
<name>A0A9X1VIC4_9BACT</name>
<dbReference type="Gene3D" id="6.10.340.10">
    <property type="match status" value="1"/>
</dbReference>
<dbReference type="SMART" id="SM00388">
    <property type="entry name" value="HisKA"/>
    <property type="match status" value="1"/>
</dbReference>
<dbReference type="PROSITE" id="PS50885">
    <property type="entry name" value="HAMP"/>
    <property type="match status" value="1"/>
</dbReference>
<evidence type="ECO:0000256" key="2">
    <source>
        <dbReference type="ARBA" id="ARBA00004370"/>
    </source>
</evidence>
<dbReference type="RefSeq" id="WP_241937908.1">
    <property type="nucleotide sequence ID" value="NZ_JALBGC010000006.1"/>
</dbReference>
<evidence type="ECO:0000256" key="1">
    <source>
        <dbReference type="ARBA" id="ARBA00000085"/>
    </source>
</evidence>
<gene>
    <name evidence="14" type="ORF">MON38_19910</name>
</gene>
<dbReference type="InterPro" id="IPR036097">
    <property type="entry name" value="HisK_dim/P_sf"/>
</dbReference>
<dbReference type="PRINTS" id="PR00344">
    <property type="entry name" value="BCTRLSENSOR"/>
</dbReference>
<keyword evidence="15" id="KW-1185">Reference proteome</keyword>
<dbReference type="InterPro" id="IPR036890">
    <property type="entry name" value="HATPase_C_sf"/>
</dbReference>
<sequence>MQIKHKLLLWFAGLVGALLLAFSGYVYVSNARFRRHTFAERLARKAEVTQQILAVNDSIAGSVLASLPEQVEQVYAPTDRLIYRSAPQPDFRPSLALRAQARQYGKVQFEYRRAGYARPKEGVALAYRRPGTTGQYVAVVTAYDQEGYAQQRKLLHSFVYGNLGALLLLGLLGSLFATRALAPVTWLLRQLRSARAQQLSFRLRPLNAKDEVGVLAAAFNELLTQQETLVENQRAFISQASHELRTPLTTIKGWLETSLAYDADVPALQKGIGLAVRELDKLTALANGLLHLAQLDAARTLLDGQPLELVELVLDVVDTVQHQRPGQRLDLTVADAVARQLPAPRLPGHAHLLRTALGNLLDNAAKYSGGQPVLLTLETEGAQARLLIADQGPGIDPADEERIFEPLLRGRNVGTVPGFGIGLTLAQRIIRLHGGQLRLRPRPGGGTVAEVTLPLLAG</sequence>
<evidence type="ECO:0000256" key="10">
    <source>
        <dbReference type="ARBA" id="ARBA00023136"/>
    </source>
</evidence>
<protein>
    <recommendedName>
        <fullName evidence="3">histidine kinase</fullName>
        <ecNumber evidence="3">2.7.13.3</ecNumber>
    </recommendedName>
</protein>
<comment type="caution">
    <text evidence="14">The sequence shown here is derived from an EMBL/GenBank/DDBJ whole genome shotgun (WGS) entry which is preliminary data.</text>
</comment>
<feature type="domain" description="HAMP" evidence="13">
    <location>
        <begin position="178"/>
        <end position="231"/>
    </location>
</feature>
<dbReference type="PROSITE" id="PS50109">
    <property type="entry name" value="HIS_KIN"/>
    <property type="match status" value="1"/>
</dbReference>
<dbReference type="InterPro" id="IPR005467">
    <property type="entry name" value="His_kinase_dom"/>
</dbReference>
<comment type="catalytic activity">
    <reaction evidence="1">
        <text>ATP + protein L-histidine = ADP + protein N-phospho-L-histidine.</text>
        <dbReference type="EC" id="2.7.13.3"/>
    </reaction>
</comment>
<evidence type="ECO:0000313" key="15">
    <source>
        <dbReference type="Proteomes" id="UP001139193"/>
    </source>
</evidence>
<dbReference type="InterPro" id="IPR004358">
    <property type="entry name" value="Sig_transdc_His_kin-like_C"/>
</dbReference>
<evidence type="ECO:0000256" key="3">
    <source>
        <dbReference type="ARBA" id="ARBA00012438"/>
    </source>
</evidence>
<dbReference type="CDD" id="cd06225">
    <property type="entry name" value="HAMP"/>
    <property type="match status" value="1"/>
</dbReference>
<reference evidence="14" key="1">
    <citation type="submission" date="2022-03" db="EMBL/GenBank/DDBJ databases">
        <title>Bacterial whole genome sequence for Hymenobacter sp. DH14.</title>
        <authorList>
            <person name="Le V."/>
        </authorList>
    </citation>
    <scope>NUCLEOTIDE SEQUENCE</scope>
    <source>
        <strain evidence="14">DH14</strain>
    </source>
</reference>
<dbReference type="EMBL" id="JALBGC010000006">
    <property type="protein sequence ID" value="MCI1189694.1"/>
    <property type="molecule type" value="Genomic_DNA"/>
</dbReference>